<gene>
    <name evidence="2" type="ORF">SYK_16860</name>
</gene>
<dbReference type="InterPro" id="IPR012349">
    <property type="entry name" value="Split_barrel_FMN-bd"/>
</dbReference>
<dbReference type="PANTHER" id="PTHR34818:SF1">
    <property type="entry name" value="PROTEIN BLI-3"/>
    <property type="match status" value="1"/>
</dbReference>
<evidence type="ECO:0000259" key="1">
    <source>
        <dbReference type="Pfam" id="PF01243"/>
    </source>
</evidence>
<dbReference type="EMBL" id="AP026709">
    <property type="protein sequence ID" value="BDQ37326.1"/>
    <property type="molecule type" value="Genomic_DNA"/>
</dbReference>
<name>A0ABN6S697_9BACT</name>
<reference evidence="2 3" key="1">
    <citation type="submission" date="2022-08" db="EMBL/GenBank/DDBJ databases">
        <title>Genome Sequence of the sulphate-reducing bacterium, Pseudodesulfovibrio sp. SYK.</title>
        <authorList>
            <person name="Kondo R."/>
            <person name="Kataoka T."/>
        </authorList>
    </citation>
    <scope>NUCLEOTIDE SEQUENCE [LARGE SCALE GENOMIC DNA]</scope>
    <source>
        <strain evidence="2 3">SYK</strain>
    </source>
</reference>
<evidence type="ECO:0000313" key="2">
    <source>
        <dbReference type="EMBL" id="BDQ37326.1"/>
    </source>
</evidence>
<dbReference type="RefSeq" id="WP_281763177.1">
    <property type="nucleotide sequence ID" value="NZ_AP026709.1"/>
</dbReference>
<organism evidence="2 3">
    <name type="scientific">Pseudodesulfovibrio nedwellii</name>
    <dbReference type="NCBI Taxonomy" id="2973072"/>
    <lineage>
        <taxon>Bacteria</taxon>
        <taxon>Pseudomonadati</taxon>
        <taxon>Thermodesulfobacteriota</taxon>
        <taxon>Desulfovibrionia</taxon>
        <taxon>Desulfovibrionales</taxon>
        <taxon>Desulfovibrionaceae</taxon>
    </lineage>
</organism>
<sequence>MSKQKIRFIEDMVKAKDICVLATSDGNTPHTSLMNYFADHAVMKFYFLSPKTSKKNKNLKKNPHVSILIDRRDENIALSINGVYSPIKKQQTVDAIIKLFLLKSPHMKEFAEHPDTELIRIEGKSAELVQGFTDVFSTKLINF</sequence>
<evidence type="ECO:0000313" key="3">
    <source>
        <dbReference type="Proteomes" id="UP001317742"/>
    </source>
</evidence>
<protein>
    <recommendedName>
        <fullName evidence="1">Pyridoxamine 5'-phosphate oxidase N-terminal domain-containing protein</fullName>
    </recommendedName>
</protein>
<dbReference type="InterPro" id="IPR011576">
    <property type="entry name" value="Pyridox_Oxase_N"/>
</dbReference>
<dbReference type="Pfam" id="PF01243">
    <property type="entry name" value="PNPOx_N"/>
    <property type="match status" value="1"/>
</dbReference>
<dbReference type="Gene3D" id="2.30.110.10">
    <property type="entry name" value="Electron Transport, Fmn-binding Protein, Chain A"/>
    <property type="match status" value="1"/>
</dbReference>
<accession>A0ABN6S697</accession>
<dbReference type="Proteomes" id="UP001317742">
    <property type="component" value="Chromosome"/>
</dbReference>
<dbReference type="SUPFAM" id="SSF50475">
    <property type="entry name" value="FMN-binding split barrel"/>
    <property type="match status" value="1"/>
</dbReference>
<dbReference type="PANTHER" id="PTHR34818">
    <property type="entry name" value="PROTEIN BLI-3"/>
    <property type="match status" value="1"/>
</dbReference>
<proteinExistence type="predicted"/>
<keyword evidence="3" id="KW-1185">Reference proteome</keyword>
<dbReference type="InterPro" id="IPR052917">
    <property type="entry name" value="Stress-Dev_Protein"/>
</dbReference>
<feature type="domain" description="Pyridoxamine 5'-phosphate oxidase N-terminal" evidence="1">
    <location>
        <begin position="9"/>
        <end position="125"/>
    </location>
</feature>